<proteinExistence type="predicted"/>
<accession>A0A813RBE3</accession>
<protein>
    <submittedName>
        <fullName evidence="1">Uncharacterized protein</fullName>
    </submittedName>
</protein>
<dbReference type="AlphaFoldDB" id="A0A813RBE3"/>
<sequence length="88" mass="9799">MEMAICTTEMVICAMEIVICAMIMMTNVDLSPTSTDDDVIIDISSSTTEEINRERLKLKFRLALIDDVDNKKTSEIKAKSDPDIPSSI</sequence>
<evidence type="ECO:0000313" key="1">
    <source>
        <dbReference type="EMBL" id="CAF0779607.1"/>
    </source>
</evidence>
<dbReference type="EMBL" id="CAJNOO010000063">
    <property type="protein sequence ID" value="CAF0779607.1"/>
    <property type="molecule type" value="Genomic_DNA"/>
</dbReference>
<gene>
    <name evidence="1" type="ORF">RFH988_LOCUS2821</name>
</gene>
<organism evidence="1 2">
    <name type="scientific">Rotaria sordida</name>
    <dbReference type="NCBI Taxonomy" id="392033"/>
    <lineage>
        <taxon>Eukaryota</taxon>
        <taxon>Metazoa</taxon>
        <taxon>Spiralia</taxon>
        <taxon>Gnathifera</taxon>
        <taxon>Rotifera</taxon>
        <taxon>Eurotatoria</taxon>
        <taxon>Bdelloidea</taxon>
        <taxon>Philodinida</taxon>
        <taxon>Philodinidae</taxon>
        <taxon>Rotaria</taxon>
    </lineage>
</organism>
<comment type="caution">
    <text evidence="1">The sequence shown here is derived from an EMBL/GenBank/DDBJ whole genome shotgun (WGS) entry which is preliminary data.</text>
</comment>
<reference evidence="1" key="1">
    <citation type="submission" date="2021-02" db="EMBL/GenBank/DDBJ databases">
        <authorList>
            <person name="Nowell W R."/>
        </authorList>
    </citation>
    <scope>NUCLEOTIDE SEQUENCE</scope>
</reference>
<dbReference type="Proteomes" id="UP000663882">
    <property type="component" value="Unassembled WGS sequence"/>
</dbReference>
<evidence type="ECO:0000313" key="2">
    <source>
        <dbReference type="Proteomes" id="UP000663882"/>
    </source>
</evidence>
<name>A0A813RBE3_9BILA</name>